<evidence type="ECO:0000313" key="6">
    <source>
        <dbReference type="Proteomes" id="UP000309061"/>
    </source>
</evidence>
<dbReference type="InterPro" id="IPR009057">
    <property type="entry name" value="Homeodomain-like_sf"/>
</dbReference>
<dbReference type="PROSITE" id="PS01124">
    <property type="entry name" value="HTH_ARAC_FAMILY_2"/>
    <property type="match status" value="1"/>
</dbReference>
<protein>
    <submittedName>
        <fullName evidence="5">Helix-turn-helix domain-containing protein</fullName>
    </submittedName>
</protein>
<dbReference type="PANTHER" id="PTHR46796:SF7">
    <property type="entry name" value="ARAC FAMILY TRANSCRIPTIONAL REGULATOR"/>
    <property type="match status" value="1"/>
</dbReference>
<keyword evidence="6" id="KW-1185">Reference proteome</keyword>
<dbReference type="Pfam" id="PF12833">
    <property type="entry name" value="HTH_18"/>
    <property type="match status" value="1"/>
</dbReference>
<feature type="domain" description="HTH araC/xylS-type" evidence="4">
    <location>
        <begin position="230"/>
        <end position="328"/>
    </location>
</feature>
<organism evidence="5 6">
    <name type="scientific">Methylocystis heyeri</name>
    <dbReference type="NCBI Taxonomy" id="391905"/>
    <lineage>
        <taxon>Bacteria</taxon>
        <taxon>Pseudomonadati</taxon>
        <taxon>Pseudomonadota</taxon>
        <taxon>Alphaproteobacteria</taxon>
        <taxon>Hyphomicrobiales</taxon>
        <taxon>Methylocystaceae</taxon>
        <taxon>Methylocystis</taxon>
    </lineage>
</organism>
<evidence type="ECO:0000313" key="5">
    <source>
        <dbReference type="EMBL" id="QGM44583.1"/>
    </source>
</evidence>
<evidence type="ECO:0000256" key="1">
    <source>
        <dbReference type="ARBA" id="ARBA00023015"/>
    </source>
</evidence>
<proteinExistence type="predicted"/>
<dbReference type="EMBL" id="CP046052">
    <property type="protein sequence ID" value="QGM44583.1"/>
    <property type="molecule type" value="Genomic_DNA"/>
</dbReference>
<sequence>MMAPIVFLTGTTVMTLADPLDDALDDLRISGSVLVHQARKPPWAVDVPREARLRELLGVGADMRVLPFHLAHRGGFDLSREGETVGRVNAPELLLLPGGKAHCLSDGFGARPEPLEAILRADAPHMTPHDEPGATELICGAFVMRAAPLNPLLGALPPALKVAAGGNGASSALAAAAAMLAAECGRRSRNGFTAQRLLEVLCAEAIRSYQQSAGDRDAGWFRGLADPKISEAVRHVHSEPGADWSVEVLAARVALSPSRFAARFRETMGESVMAYVSRWRVNVACRCLRETGAPLEHIAERVGYDSVPAFSRAFKARVGLSPAQWRREAASDAGRDP</sequence>
<accession>A0A6B8KDS7</accession>
<dbReference type="SUPFAM" id="SSF46689">
    <property type="entry name" value="Homeodomain-like"/>
    <property type="match status" value="2"/>
</dbReference>
<gene>
    <name evidence="5" type="ORF">H2LOC_002140</name>
</gene>
<dbReference type="InterPro" id="IPR020449">
    <property type="entry name" value="Tscrpt_reg_AraC-type_HTH"/>
</dbReference>
<dbReference type="GO" id="GO:0003700">
    <property type="term" value="F:DNA-binding transcription factor activity"/>
    <property type="evidence" value="ECO:0007669"/>
    <property type="project" value="InterPro"/>
</dbReference>
<dbReference type="Pfam" id="PF12852">
    <property type="entry name" value="Cupin_6"/>
    <property type="match status" value="1"/>
</dbReference>
<dbReference type="PANTHER" id="PTHR46796">
    <property type="entry name" value="HTH-TYPE TRANSCRIPTIONAL ACTIVATOR RHAS-RELATED"/>
    <property type="match status" value="1"/>
</dbReference>
<dbReference type="KEGG" id="mhey:H2LOC_002140"/>
<dbReference type="SMART" id="SM00342">
    <property type="entry name" value="HTH_ARAC"/>
    <property type="match status" value="1"/>
</dbReference>
<dbReference type="OrthoDB" id="9802263at2"/>
<dbReference type="AlphaFoldDB" id="A0A6B8KDS7"/>
<reference evidence="5 6" key="1">
    <citation type="submission" date="2019-11" db="EMBL/GenBank/DDBJ databases">
        <title>The genome sequence of Methylocystis heyeri.</title>
        <authorList>
            <person name="Oshkin I.Y."/>
            <person name="Miroshnikov K."/>
            <person name="Dedysh S.N."/>
        </authorList>
    </citation>
    <scope>NUCLEOTIDE SEQUENCE [LARGE SCALE GENOMIC DNA]</scope>
    <source>
        <strain evidence="5 6">H2</strain>
    </source>
</reference>
<dbReference type="PRINTS" id="PR00032">
    <property type="entry name" value="HTHARAC"/>
</dbReference>
<evidence type="ECO:0000256" key="3">
    <source>
        <dbReference type="ARBA" id="ARBA00023163"/>
    </source>
</evidence>
<dbReference type="Gene3D" id="1.10.10.60">
    <property type="entry name" value="Homeodomain-like"/>
    <property type="match status" value="2"/>
</dbReference>
<dbReference type="Proteomes" id="UP000309061">
    <property type="component" value="Chromosome"/>
</dbReference>
<dbReference type="InterPro" id="IPR032783">
    <property type="entry name" value="AraC_lig"/>
</dbReference>
<keyword evidence="2" id="KW-0238">DNA-binding</keyword>
<keyword evidence="1" id="KW-0805">Transcription regulation</keyword>
<evidence type="ECO:0000259" key="4">
    <source>
        <dbReference type="PROSITE" id="PS01124"/>
    </source>
</evidence>
<dbReference type="InterPro" id="IPR050204">
    <property type="entry name" value="AraC_XylS_family_regulators"/>
</dbReference>
<keyword evidence="3" id="KW-0804">Transcription</keyword>
<evidence type="ECO:0000256" key="2">
    <source>
        <dbReference type="ARBA" id="ARBA00023125"/>
    </source>
</evidence>
<name>A0A6B8KDS7_9HYPH</name>
<dbReference type="GO" id="GO:0043565">
    <property type="term" value="F:sequence-specific DNA binding"/>
    <property type="evidence" value="ECO:0007669"/>
    <property type="project" value="InterPro"/>
</dbReference>
<dbReference type="InterPro" id="IPR018060">
    <property type="entry name" value="HTH_AraC"/>
</dbReference>